<keyword evidence="1" id="KW-1133">Transmembrane helix</keyword>
<dbReference type="EMBL" id="LC625835">
    <property type="protein sequence ID" value="BCU03528.1"/>
    <property type="molecule type" value="Genomic_DNA"/>
</dbReference>
<accession>A0A811BNT4</accession>
<evidence type="ECO:0000256" key="1">
    <source>
        <dbReference type="SAM" id="Phobius"/>
    </source>
</evidence>
<organism evidence="2 3">
    <name type="scientific">Pandoravirus japonicus</name>
    <dbReference type="NCBI Taxonomy" id="2823154"/>
    <lineage>
        <taxon>Viruses</taxon>
        <taxon>Pandoravirus</taxon>
    </lineage>
</organism>
<evidence type="ECO:0000313" key="2">
    <source>
        <dbReference type="EMBL" id="BCU03528.1"/>
    </source>
</evidence>
<sequence>MTTPRETKNQNLGRYPLLRARTEGKQKKRENKNNALCWRVRWRQRGRSLFATFFLCVFLCPDFVFCPGKKEQKERAKKKERAFLGRVGLCRFFSSYFFIDPAAVATTA</sequence>
<dbReference type="Proteomes" id="UP001253637">
    <property type="component" value="Segment"/>
</dbReference>
<protein>
    <recommendedName>
        <fullName evidence="4">Transmembrane protein</fullName>
    </recommendedName>
</protein>
<evidence type="ECO:0000313" key="3">
    <source>
        <dbReference type="Proteomes" id="UP001253637"/>
    </source>
</evidence>
<keyword evidence="1" id="KW-0472">Membrane</keyword>
<evidence type="ECO:0008006" key="4">
    <source>
        <dbReference type="Google" id="ProtNLM"/>
    </source>
</evidence>
<keyword evidence="1" id="KW-0812">Transmembrane</keyword>
<proteinExistence type="predicted"/>
<feature type="transmembrane region" description="Helical" evidence="1">
    <location>
        <begin position="48"/>
        <end position="68"/>
    </location>
</feature>
<reference evidence="2" key="1">
    <citation type="submission" date="2021-04" db="EMBL/GenBank/DDBJ databases">
        <title>Draft Genome Sequence of Pandoravirus japonicus, Isolated from the Sabaishi River of Niigata, Japan.</title>
        <authorList>
            <person name="Hosokawa N."/>
            <person name="Takahashi H."/>
            <person name="Aoki K."/>
            <person name="Takemura M."/>
        </authorList>
    </citation>
    <scope>NUCLEOTIDE SEQUENCE</scope>
</reference>
<name>A0A811BNT4_9VIRU</name>